<evidence type="ECO:0000256" key="3">
    <source>
        <dbReference type="ARBA" id="ARBA00006564"/>
    </source>
</evidence>
<dbReference type="EMBL" id="LNFO01006120">
    <property type="protein sequence ID" value="KUF64767.1"/>
    <property type="molecule type" value="Genomic_DNA"/>
</dbReference>
<comment type="caution">
    <text evidence="11">The sequence shown here is derived from an EMBL/GenBank/DDBJ whole genome shotgun (WGS) entry which is preliminary data.</text>
</comment>
<dbReference type="Proteomes" id="UP000052943">
    <property type="component" value="Unassembled WGS sequence"/>
</dbReference>
<dbReference type="PRINTS" id="PR00623">
    <property type="entry name" value="HISTONEH4"/>
</dbReference>
<evidence type="ECO:0000256" key="10">
    <source>
        <dbReference type="SAM" id="MobiDB-lite"/>
    </source>
</evidence>
<dbReference type="GO" id="GO:0030527">
    <property type="term" value="F:structural constituent of chromatin"/>
    <property type="evidence" value="ECO:0007669"/>
    <property type="project" value="InterPro"/>
</dbReference>
<dbReference type="GO" id="GO:0005634">
    <property type="term" value="C:nucleus"/>
    <property type="evidence" value="ECO:0007669"/>
    <property type="project" value="UniProtKB-SubCell"/>
</dbReference>
<comment type="subcellular location">
    <subcellularLocation>
        <location evidence="2">Chromosome</location>
    </subcellularLocation>
    <subcellularLocation>
        <location evidence="1">Nucleus</location>
    </subcellularLocation>
</comment>
<comment type="similarity">
    <text evidence="3 9">Belongs to the histone H4 family.</text>
</comment>
<sequence>MSALIYEETRAVLNVFVQNWVQDAIVYTEYRDCKTVSKMDVLYALKRQDRTLYGFSARPLGIFKSDGFENPAISMGDQITSGLKLLSVIIDLKRFDLKPQQMKDLFQTYRACYLKAKAYEASTGAGITAEDEAAGVYTMDQKLENMCPWYSKMDILFGAKANVAPLSTFDSTIEEHNGKEAPLNNADNADNSLVSSNCSPPLLRAALDNSLDQFLVSPPLAQTEFLTESSSDASPISMTPNLPISATADDAVHEDPGAAPQTTRKRKAHQVPTNNSKRQAPVSSRKLELPTLNSSPPTSPGAAPRHAIAGAIKIVAKAKSTGKYTATCKYLID</sequence>
<evidence type="ECO:0000256" key="7">
    <source>
        <dbReference type="ARBA" id="ARBA00023242"/>
    </source>
</evidence>
<comment type="function">
    <text evidence="9">Core component of nucleosome. Nucleosomes wrap and compact DNA into chromatin, limiting DNA accessibility to the cellular machineries which require DNA as a template. Histones thereby play a central role in transcription regulation, DNA repair, DNA replication and chromosomal stability. DNA accessibility is regulated via a complex set of post-translational modifications of histones, also called histone code, and nucleosome remodeling.</text>
</comment>
<dbReference type="SUPFAM" id="SSF47113">
    <property type="entry name" value="Histone-fold"/>
    <property type="match status" value="1"/>
</dbReference>
<organism evidence="11 12">
    <name type="scientific">Phytophthora nicotianae</name>
    <name type="common">Potato buckeye rot agent</name>
    <name type="synonym">Phytophthora parasitica</name>
    <dbReference type="NCBI Taxonomy" id="4792"/>
    <lineage>
        <taxon>Eukaryota</taxon>
        <taxon>Sar</taxon>
        <taxon>Stramenopiles</taxon>
        <taxon>Oomycota</taxon>
        <taxon>Peronosporomycetes</taxon>
        <taxon>Peronosporales</taxon>
        <taxon>Peronosporaceae</taxon>
        <taxon>Phytophthora</taxon>
    </lineage>
</organism>
<gene>
    <name evidence="11" type="ORF">AM587_10016433</name>
</gene>
<evidence type="ECO:0000313" key="12">
    <source>
        <dbReference type="Proteomes" id="UP000052943"/>
    </source>
</evidence>
<dbReference type="PANTHER" id="PTHR10484">
    <property type="entry name" value="HISTONE H4"/>
    <property type="match status" value="1"/>
</dbReference>
<dbReference type="STRING" id="4790.A0A0W8AYP0"/>
<evidence type="ECO:0000256" key="4">
    <source>
        <dbReference type="ARBA" id="ARBA00011538"/>
    </source>
</evidence>
<dbReference type="InterPro" id="IPR001951">
    <property type="entry name" value="Histone_H4"/>
</dbReference>
<dbReference type="InterPro" id="IPR009072">
    <property type="entry name" value="Histone-fold"/>
</dbReference>
<evidence type="ECO:0000256" key="6">
    <source>
        <dbReference type="ARBA" id="ARBA00023125"/>
    </source>
</evidence>
<protein>
    <recommendedName>
        <fullName evidence="9">Histone H4</fullName>
    </recommendedName>
</protein>
<keyword evidence="7 9" id="KW-0539">Nucleus</keyword>
<keyword evidence="8 9" id="KW-0544">Nucleosome core</keyword>
<dbReference type="GO" id="GO:0000786">
    <property type="term" value="C:nucleosome"/>
    <property type="evidence" value="ECO:0007669"/>
    <property type="project" value="UniProtKB-KW"/>
</dbReference>
<dbReference type="CDD" id="cd22912">
    <property type="entry name" value="HFD_H4"/>
    <property type="match status" value="1"/>
</dbReference>
<reference evidence="11 12" key="1">
    <citation type="submission" date="2015-11" db="EMBL/GenBank/DDBJ databases">
        <title>Genomes and virulence difference between two physiological races of Phytophthora nicotianae.</title>
        <authorList>
            <person name="Liu H."/>
            <person name="Ma X."/>
            <person name="Yu H."/>
            <person name="Fang D."/>
            <person name="Li Y."/>
            <person name="Wang X."/>
            <person name="Wang W."/>
            <person name="Dong Y."/>
            <person name="Xiao B."/>
        </authorList>
    </citation>
    <scope>NUCLEOTIDE SEQUENCE [LARGE SCALE GENOMIC DNA]</scope>
    <source>
        <strain evidence="12">race 0</strain>
    </source>
</reference>
<dbReference type="GO" id="GO:0046982">
    <property type="term" value="F:protein heterodimerization activity"/>
    <property type="evidence" value="ECO:0007669"/>
    <property type="project" value="InterPro"/>
</dbReference>
<evidence type="ECO:0000256" key="9">
    <source>
        <dbReference type="RuleBase" id="RU000528"/>
    </source>
</evidence>
<dbReference type="AlphaFoldDB" id="A0A0W8AYP0"/>
<evidence type="ECO:0000256" key="5">
    <source>
        <dbReference type="ARBA" id="ARBA00022454"/>
    </source>
</evidence>
<dbReference type="Gene3D" id="1.10.20.10">
    <property type="entry name" value="Histone, subunit A"/>
    <property type="match status" value="1"/>
</dbReference>
<name>A0A0W8AYP0_PHYNI</name>
<dbReference type="GO" id="GO:0003677">
    <property type="term" value="F:DNA binding"/>
    <property type="evidence" value="ECO:0007669"/>
    <property type="project" value="UniProtKB-KW"/>
</dbReference>
<proteinExistence type="inferred from homology"/>
<comment type="subunit">
    <text evidence="4 9">The nucleosome is a histone octamer containing two molecules each of H2A, H2B, H3 and H4 assembled in one H3-H4 heterotetramer and two H2A-H2B heterodimers. The octamer wraps approximately 147 bp of DNA.</text>
</comment>
<keyword evidence="5 9" id="KW-0158">Chromosome</keyword>
<accession>A0A0W8AYP0</accession>
<evidence type="ECO:0000256" key="1">
    <source>
        <dbReference type="ARBA" id="ARBA00004123"/>
    </source>
</evidence>
<feature type="compositionally biased region" description="Polar residues" evidence="10">
    <location>
        <begin position="271"/>
        <end position="282"/>
    </location>
</feature>
<evidence type="ECO:0000256" key="2">
    <source>
        <dbReference type="ARBA" id="ARBA00004286"/>
    </source>
</evidence>
<evidence type="ECO:0000313" key="11">
    <source>
        <dbReference type="EMBL" id="KUF64767.1"/>
    </source>
</evidence>
<keyword evidence="6 9" id="KW-0238">DNA-binding</keyword>
<dbReference type="SMART" id="SM00417">
    <property type="entry name" value="H4"/>
    <property type="match status" value="1"/>
</dbReference>
<evidence type="ECO:0000256" key="8">
    <source>
        <dbReference type="ARBA" id="ARBA00023269"/>
    </source>
</evidence>
<feature type="region of interest" description="Disordered" evidence="10">
    <location>
        <begin position="251"/>
        <end position="304"/>
    </location>
</feature>